<evidence type="ECO:0000313" key="6">
    <source>
        <dbReference type="EMBL" id="TFK11659.1"/>
    </source>
</evidence>
<dbReference type="AlphaFoldDB" id="A0A4D9EMB1"/>
<dbReference type="STRING" id="55544.A0A4D9EMB1"/>
<name>A0A4D9EMB1_9SAUR</name>
<evidence type="ECO:0000313" key="7">
    <source>
        <dbReference type="Proteomes" id="UP000297703"/>
    </source>
</evidence>
<reference evidence="6 7" key="1">
    <citation type="submission" date="2019-04" db="EMBL/GenBank/DDBJ databases">
        <title>Draft genome of the big-headed turtle Platysternon megacephalum.</title>
        <authorList>
            <person name="Gong S."/>
        </authorList>
    </citation>
    <scope>NUCLEOTIDE SEQUENCE [LARGE SCALE GENOMIC DNA]</scope>
    <source>
        <strain evidence="6">DO16091913</strain>
        <tissue evidence="6">Muscle</tissue>
    </source>
</reference>
<dbReference type="GO" id="GO:0016020">
    <property type="term" value="C:membrane"/>
    <property type="evidence" value="ECO:0007669"/>
    <property type="project" value="UniProtKB-SubCell"/>
</dbReference>
<evidence type="ECO:0000256" key="1">
    <source>
        <dbReference type="ARBA" id="ARBA00004167"/>
    </source>
</evidence>
<keyword evidence="3 5" id="KW-1133">Transmembrane helix</keyword>
<proteinExistence type="predicted"/>
<protein>
    <submittedName>
        <fullName evidence="6">Neuron navigator 3</fullName>
    </submittedName>
</protein>
<evidence type="ECO:0000256" key="3">
    <source>
        <dbReference type="ARBA" id="ARBA00022989"/>
    </source>
</evidence>
<dbReference type="Proteomes" id="UP000297703">
    <property type="component" value="Unassembled WGS sequence"/>
</dbReference>
<comment type="subcellular location">
    <subcellularLocation>
        <location evidence="1">Membrane</location>
        <topology evidence="1">Single-pass membrane protein</topology>
    </subcellularLocation>
</comment>
<comment type="caution">
    <text evidence="6">The sequence shown here is derived from an EMBL/GenBank/DDBJ whole genome shotgun (WGS) entry which is preliminary data.</text>
</comment>
<gene>
    <name evidence="6" type="ORF">DR999_PMT05052</name>
</gene>
<accession>A0A4D9EMB1</accession>
<keyword evidence="4 5" id="KW-0472">Membrane</keyword>
<dbReference type="EMBL" id="QXTE01000029">
    <property type="protein sequence ID" value="TFK11659.1"/>
    <property type="molecule type" value="Genomic_DNA"/>
</dbReference>
<dbReference type="Pfam" id="PF11057">
    <property type="entry name" value="Cortexin"/>
    <property type="match status" value="1"/>
</dbReference>
<dbReference type="PANTHER" id="PTHR16736:SF1">
    <property type="entry name" value="CORTEXIN-3"/>
    <property type="match status" value="1"/>
</dbReference>
<evidence type="ECO:0000256" key="4">
    <source>
        <dbReference type="ARBA" id="ARBA00023136"/>
    </source>
</evidence>
<organism evidence="6 7">
    <name type="scientific">Platysternon megacephalum</name>
    <name type="common">big-headed turtle</name>
    <dbReference type="NCBI Taxonomy" id="55544"/>
    <lineage>
        <taxon>Eukaryota</taxon>
        <taxon>Metazoa</taxon>
        <taxon>Chordata</taxon>
        <taxon>Craniata</taxon>
        <taxon>Vertebrata</taxon>
        <taxon>Euteleostomi</taxon>
        <taxon>Archelosauria</taxon>
        <taxon>Testudinata</taxon>
        <taxon>Testudines</taxon>
        <taxon>Cryptodira</taxon>
        <taxon>Durocryptodira</taxon>
        <taxon>Testudinoidea</taxon>
        <taxon>Platysternidae</taxon>
        <taxon>Platysternon</taxon>
    </lineage>
</organism>
<evidence type="ECO:0000256" key="2">
    <source>
        <dbReference type="ARBA" id="ARBA00022692"/>
    </source>
</evidence>
<keyword evidence="7" id="KW-1185">Reference proteome</keyword>
<dbReference type="OrthoDB" id="9947540at2759"/>
<dbReference type="PANTHER" id="PTHR16736">
    <property type="entry name" value="CORTEXIN-1-RELATED"/>
    <property type="match status" value="1"/>
</dbReference>
<keyword evidence="2 5" id="KW-0812">Transmembrane</keyword>
<evidence type="ECO:0000256" key="5">
    <source>
        <dbReference type="SAM" id="Phobius"/>
    </source>
</evidence>
<reference evidence="6 7" key="2">
    <citation type="submission" date="2019-04" db="EMBL/GenBank/DDBJ databases">
        <title>The genome sequence of big-headed turtle.</title>
        <authorList>
            <person name="Gong S."/>
        </authorList>
    </citation>
    <scope>NUCLEOTIDE SEQUENCE [LARGE SCALE GENOMIC DNA]</scope>
    <source>
        <strain evidence="6">DO16091913</strain>
        <tissue evidence="6">Muscle</tissue>
    </source>
</reference>
<dbReference type="InterPro" id="IPR020066">
    <property type="entry name" value="Cortexin"/>
</dbReference>
<sequence length="249" mass="28486">MGPEPEEAVGENWGGEGHAHINGPDRNNFVKVWLLKSNVNVVRFFAGDSVLYIALQSRAGQTSAKMQLDFIKEKAMWAELAFCISGRVSKRTLSSRYHPQKFFAAPATLHLHYEQGEEEWKLKIPVTTRNSCRRKWITQVHLSDFYHGLSKLMMKIRKLWDYSFQLPWTMEGEPITSTLLPPGNVPQDASLTLEQKTTFVFVILLFIFLGILIVRCFRILLDPYRSMPTSTWADGLDGLEKGQFDYALA</sequence>
<feature type="transmembrane region" description="Helical" evidence="5">
    <location>
        <begin position="199"/>
        <end position="221"/>
    </location>
</feature>